<dbReference type="GO" id="GO:0090563">
    <property type="term" value="F:protein-phosphocysteine-sugar phosphotransferase activity"/>
    <property type="evidence" value="ECO:0007669"/>
    <property type="project" value="TreeGrafter"/>
</dbReference>
<dbReference type="PANTHER" id="PTHR30505:SF34">
    <property type="entry name" value="FRUCTOSE-LIKE PERMEASE IIC COMPONENT 2"/>
    <property type="match status" value="1"/>
</dbReference>
<comment type="subcellular location">
    <subcellularLocation>
        <location evidence="1">Cell inner membrane</location>
        <topology evidence="1">Multi-pass membrane protein</topology>
    </subcellularLocation>
</comment>
<evidence type="ECO:0000256" key="4">
    <source>
        <dbReference type="ARBA" id="ARBA00022597"/>
    </source>
</evidence>
<feature type="transmembrane region" description="Helical" evidence="9">
    <location>
        <begin position="326"/>
        <end position="346"/>
    </location>
</feature>
<keyword evidence="5" id="KW-0598">Phosphotransferase system</keyword>
<dbReference type="NCBIfam" id="TIGR01427">
    <property type="entry name" value="PTS_IIC_fructo"/>
    <property type="match status" value="1"/>
</dbReference>
<proteinExistence type="predicted"/>
<keyword evidence="6 9" id="KW-0812">Transmembrane</keyword>
<dbReference type="EMBL" id="VUNC01000001">
    <property type="protein sequence ID" value="MST71994.1"/>
    <property type="molecule type" value="Genomic_DNA"/>
</dbReference>
<evidence type="ECO:0000256" key="8">
    <source>
        <dbReference type="ARBA" id="ARBA00023136"/>
    </source>
</evidence>
<name>A0A6N7XLZ8_9ACTN</name>
<evidence type="ECO:0000256" key="2">
    <source>
        <dbReference type="ARBA" id="ARBA00022448"/>
    </source>
</evidence>
<evidence type="ECO:0000256" key="9">
    <source>
        <dbReference type="SAM" id="Phobius"/>
    </source>
</evidence>
<feature type="transmembrane region" description="Helical" evidence="9">
    <location>
        <begin position="262"/>
        <end position="281"/>
    </location>
</feature>
<evidence type="ECO:0000256" key="3">
    <source>
        <dbReference type="ARBA" id="ARBA00022475"/>
    </source>
</evidence>
<dbReference type="Pfam" id="PF02378">
    <property type="entry name" value="PTS_EIIC"/>
    <property type="match status" value="1"/>
</dbReference>
<evidence type="ECO:0000256" key="6">
    <source>
        <dbReference type="ARBA" id="ARBA00022692"/>
    </source>
</evidence>
<feature type="transmembrane region" description="Helical" evidence="9">
    <location>
        <begin position="20"/>
        <end position="40"/>
    </location>
</feature>
<dbReference type="RefSeq" id="WP_154433719.1">
    <property type="nucleotide sequence ID" value="NZ_VUNC01000001.1"/>
</dbReference>
<dbReference type="InterPro" id="IPR013014">
    <property type="entry name" value="PTS_EIIC_2"/>
</dbReference>
<organism evidence="11 12">
    <name type="scientific">Olsenella porci</name>
    <dbReference type="NCBI Taxonomy" id="2652279"/>
    <lineage>
        <taxon>Bacteria</taxon>
        <taxon>Bacillati</taxon>
        <taxon>Actinomycetota</taxon>
        <taxon>Coriobacteriia</taxon>
        <taxon>Coriobacteriales</taxon>
        <taxon>Atopobiaceae</taxon>
        <taxon>Olsenella</taxon>
    </lineage>
</organism>
<dbReference type="InterPro" id="IPR003352">
    <property type="entry name" value="PTS_EIIC"/>
</dbReference>
<keyword evidence="4" id="KW-0762">Sugar transport</keyword>
<dbReference type="GO" id="GO:0005351">
    <property type="term" value="F:carbohydrate:proton symporter activity"/>
    <property type="evidence" value="ECO:0007669"/>
    <property type="project" value="InterPro"/>
</dbReference>
<dbReference type="GO" id="GO:0009401">
    <property type="term" value="P:phosphoenolpyruvate-dependent sugar phosphotransferase system"/>
    <property type="evidence" value="ECO:0007669"/>
    <property type="project" value="UniProtKB-KW"/>
</dbReference>
<dbReference type="InterPro" id="IPR050864">
    <property type="entry name" value="Bacterial_PTS_Sugar_Transport"/>
</dbReference>
<protein>
    <submittedName>
        <fullName evidence="11">PTS fructose-like transporter subunit EIIC</fullName>
    </submittedName>
</protein>
<feature type="transmembrane region" description="Helical" evidence="9">
    <location>
        <begin position="293"/>
        <end position="314"/>
    </location>
</feature>
<gene>
    <name evidence="11" type="ORF">FYJ68_02560</name>
</gene>
<dbReference type="InterPro" id="IPR006327">
    <property type="entry name" value="PTS_IIC_fruc"/>
</dbReference>
<evidence type="ECO:0000313" key="12">
    <source>
        <dbReference type="Proteomes" id="UP000469325"/>
    </source>
</evidence>
<evidence type="ECO:0000256" key="7">
    <source>
        <dbReference type="ARBA" id="ARBA00022989"/>
    </source>
</evidence>
<feature type="transmembrane region" description="Helical" evidence="9">
    <location>
        <begin position="60"/>
        <end position="88"/>
    </location>
</feature>
<keyword evidence="12" id="KW-1185">Reference proteome</keyword>
<keyword evidence="7 9" id="KW-1133">Transmembrane helix</keyword>
<reference evidence="11 12" key="1">
    <citation type="submission" date="2019-08" db="EMBL/GenBank/DDBJ databases">
        <title>In-depth cultivation of the pig gut microbiome towards novel bacterial diversity and tailored functional studies.</title>
        <authorList>
            <person name="Wylensek D."/>
            <person name="Hitch T.C.A."/>
            <person name="Clavel T."/>
        </authorList>
    </citation>
    <scope>NUCLEOTIDE SEQUENCE [LARGE SCALE GENOMIC DNA]</scope>
    <source>
        <strain evidence="11 12">CA-Schmier-601-WT-1</strain>
    </source>
</reference>
<dbReference type="Proteomes" id="UP000469325">
    <property type="component" value="Unassembled WGS sequence"/>
</dbReference>
<dbReference type="AlphaFoldDB" id="A0A6N7XLZ8"/>
<feature type="domain" description="PTS EIIC type-2" evidence="10">
    <location>
        <begin position="16"/>
        <end position="346"/>
    </location>
</feature>
<feature type="transmembrane region" description="Helical" evidence="9">
    <location>
        <begin position="228"/>
        <end position="250"/>
    </location>
</feature>
<keyword evidence="8 9" id="KW-0472">Membrane</keyword>
<keyword evidence="3" id="KW-1003">Cell membrane</keyword>
<evidence type="ECO:0000256" key="1">
    <source>
        <dbReference type="ARBA" id="ARBA00004429"/>
    </source>
</evidence>
<evidence type="ECO:0000259" key="10">
    <source>
        <dbReference type="PROSITE" id="PS51104"/>
    </source>
</evidence>
<comment type="caution">
    <text evidence="11">The sequence shown here is derived from an EMBL/GenBank/DDBJ whole genome shotgun (WGS) entry which is preliminary data.</text>
</comment>
<feature type="transmembrane region" description="Helical" evidence="9">
    <location>
        <begin position="176"/>
        <end position="197"/>
    </location>
</feature>
<accession>A0A6N7XLZ8</accession>
<feature type="transmembrane region" description="Helical" evidence="9">
    <location>
        <begin position="143"/>
        <end position="170"/>
    </location>
</feature>
<keyword evidence="2" id="KW-0813">Transport</keyword>
<dbReference type="GO" id="GO:0005886">
    <property type="term" value="C:plasma membrane"/>
    <property type="evidence" value="ECO:0007669"/>
    <property type="project" value="UniProtKB-SubCell"/>
</dbReference>
<evidence type="ECO:0000256" key="5">
    <source>
        <dbReference type="ARBA" id="ARBA00022683"/>
    </source>
</evidence>
<feature type="transmembrane region" description="Helical" evidence="9">
    <location>
        <begin position="94"/>
        <end position="122"/>
    </location>
</feature>
<evidence type="ECO:0000313" key="11">
    <source>
        <dbReference type="EMBL" id="MST71994.1"/>
    </source>
</evidence>
<dbReference type="PANTHER" id="PTHR30505">
    <property type="entry name" value="FRUCTOSE-LIKE PERMEASE"/>
    <property type="match status" value="1"/>
</dbReference>
<dbReference type="PROSITE" id="PS51104">
    <property type="entry name" value="PTS_EIIC_TYPE_2"/>
    <property type="match status" value="1"/>
</dbReference>
<sequence length="372" mass="38274">MQMTISEELRGIFKETRTHLMGGVSYMIPVVVSGGILYALATMMSMSSVTTSGSVEASNVVVSALSQIGGVGLGLMVPVLTAFIAFSIADRPGIAPGIICGQLAVNVGSGFIGGIIAGLLAGTCAQLLKRIRLPKSMESLKSILIIPIVSTLIVGVITLYVVGGPCAWLLSTLTTWLTGMTGSSAIIVGAICGAMICTDLGGPINKVAYSTGVAVVGTEVLSGGNCTFFGPIAVAICLPSFACGIGSFVLRKKFSDEDRDAGIGAIAMGVCGISEAAISYTAEDPAHMIPINIVSGAFTGAVAGALGVYCNAAWGGLVVLPVTSVLTYLLSLVIGIAFYLTMFALFKKDYVPERAEAEREAEAEEIDFDLEM</sequence>
<dbReference type="GO" id="GO:0008982">
    <property type="term" value="F:protein-N(PI)-phosphohistidine-sugar phosphotransferase activity"/>
    <property type="evidence" value="ECO:0007669"/>
    <property type="project" value="InterPro"/>
</dbReference>